<dbReference type="InterPro" id="IPR009636">
    <property type="entry name" value="SCAF"/>
</dbReference>
<evidence type="ECO:0000256" key="1">
    <source>
        <dbReference type="SAM" id="MobiDB-lite"/>
    </source>
</evidence>
<name>A0ABW2FH67_9BACL</name>
<dbReference type="EMBL" id="JBHTAI010000023">
    <property type="protein sequence ID" value="MFC7152478.1"/>
    <property type="molecule type" value="Genomic_DNA"/>
</dbReference>
<sequence length="211" mass="22860">MDWLKELLKKLGVAEADVDKIDAEVVKELPKHFVAKTQYTEVVEARKKAEKEVSDRDKQLEDLKKSSGDAAELTKKIETLQTENKAAKEKYEAEAKELRLGTAVKLALAGKVHDPDIVAGLLDKTKIELDDNGNIKTGLDDQIKALQTSKAFLFVPEDKGGQFQFRGANPFESGGSGGGAGDKAAEFGKRLADFAKGNSSNADAQKSYFGG</sequence>
<protein>
    <submittedName>
        <fullName evidence="2">Phage scaffolding protein</fullName>
    </submittedName>
</protein>
<evidence type="ECO:0000313" key="3">
    <source>
        <dbReference type="Proteomes" id="UP001596378"/>
    </source>
</evidence>
<comment type="caution">
    <text evidence="2">The sequence shown here is derived from an EMBL/GenBank/DDBJ whole genome shotgun (WGS) entry which is preliminary data.</text>
</comment>
<dbReference type="Pfam" id="PF06810">
    <property type="entry name" value="Phage_scaffold"/>
    <property type="match status" value="1"/>
</dbReference>
<evidence type="ECO:0000313" key="2">
    <source>
        <dbReference type="EMBL" id="MFC7152478.1"/>
    </source>
</evidence>
<accession>A0ABW2FH67</accession>
<feature type="region of interest" description="Disordered" evidence="1">
    <location>
        <begin position="48"/>
        <end position="68"/>
    </location>
</feature>
<gene>
    <name evidence="2" type="ORF">ACFQMJ_28415</name>
</gene>
<proteinExistence type="predicted"/>
<dbReference type="Proteomes" id="UP001596378">
    <property type="component" value="Unassembled WGS sequence"/>
</dbReference>
<dbReference type="RefSeq" id="WP_378044100.1">
    <property type="nucleotide sequence ID" value="NZ_JBHMDN010000002.1"/>
</dbReference>
<reference evidence="3" key="1">
    <citation type="journal article" date="2019" name="Int. J. Syst. Evol. Microbiol.">
        <title>The Global Catalogue of Microorganisms (GCM) 10K type strain sequencing project: providing services to taxonomists for standard genome sequencing and annotation.</title>
        <authorList>
            <consortium name="The Broad Institute Genomics Platform"/>
            <consortium name="The Broad Institute Genome Sequencing Center for Infectious Disease"/>
            <person name="Wu L."/>
            <person name="Ma J."/>
        </authorList>
    </citation>
    <scope>NUCLEOTIDE SEQUENCE [LARGE SCALE GENOMIC DNA]</scope>
    <source>
        <strain evidence="3">KCTC 12907</strain>
    </source>
</reference>
<organism evidence="2 3">
    <name type="scientific">Cohnella cellulosilytica</name>
    <dbReference type="NCBI Taxonomy" id="986710"/>
    <lineage>
        <taxon>Bacteria</taxon>
        <taxon>Bacillati</taxon>
        <taxon>Bacillota</taxon>
        <taxon>Bacilli</taxon>
        <taxon>Bacillales</taxon>
        <taxon>Paenibacillaceae</taxon>
        <taxon>Cohnella</taxon>
    </lineage>
</organism>
<keyword evidence="3" id="KW-1185">Reference proteome</keyword>
<feature type="region of interest" description="Disordered" evidence="1">
    <location>
        <begin position="164"/>
        <end position="184"/>
    </location>
</feature>